<dbReference type="PANTHER" id="PTHR24045:SF0">
    <property type="entry name" value="N-ACETYLGLUCOSAMINE-1-PHOSPHOTRANSFERASE SUBUNITS ALPHA_BETA"/>
    <property type="match status" value="1"/>
</dbReference>
<keyword evidence="1" id="KW-0808">Transferase</keyword>
<dbReference type="STRING" id="1365824.V5EXB6"/>
<organism evidence="3 4">
    <name type="scientific">Kalmanozyma brasiliensis (strain GHG001)</name>
    <name type="common">Yeast</name>
    <name type="synonym">Pseudozyma brasiliensis</name>
    <dbReference type="NCBI Taxonomy" id="1365824"/>
    <lineage>
        <taxon>Eukaryota</taxon>
        <taxon>Fungi</taxon>
        <taxon>Dikarya</taxon>
        <taxon>Basidiomycota</taxon>
        <taxon>Ustilaginomycotina</taxon>
        <taxon>Ustilaginomycetes</taxon>
        <taxon>Ustilaginales</taxon>
        <taxon>Ustilaginaceae</taxon>
        <taxon>Kalmanozyma</taxon>
    </lineage>
</organism>
<evidence type="ECO:0000256" key="2">
    <source>
        <dbReference type="SAM" id="SignalP"/>
    </source>
</evidence>
<dbReference type="PANTHER" id="PTHR24045">
    <property type="match status" value="1"/>
</dbReference>
<feature type="chain" id="PRO_5004735173" description="EF-hand domain-containing protein" evidence="2">
    <location>
        <begin position="22"/>
        <end position="523"/>
    </location>
</feature>
<dbReference type="GO" id="GO:0003976">
    <property type="term" value="F:UDP-N-acetylglucosamine-lysosomal-enzyme N-acetylglucosaminephosphotransferase activity"/>
    <property type="evidence" value="ECO:0007669"/>
    <property type="project" value="TreeGrafter"/>
</dbReference>
<protein>
    <recommendedName>
        <fullName evidence="5">EF-hand domain-containing protein</fullName>
    </recommendedName>
</protein>
<evidence type="ECO:0000313" key="3">
    <source>
        <dbReference type="EMBL" id="EST08098.1"/>
    </source>
</evidence>
<dbReference type="HOGENOM" id="CLU_023313_0_0_1"/>
<dbReference type="Proteomes" id="UP000019377">
    <property type="component" value="Unassembled WGS sequence"/>
</dbReference>
<dbReference type="OMA" id="GQRPCWL"/>
<dbReference type="eggNOG" id="ENOG502QQMR">
    <property type="taxonomic scope" value="Eukaryota"/>
</dbReference>
<proteinExistence type="predicted"/>
<accession>V5EXB6</accession>
<keyword evidence="4" id="KW-1185">Reference proteome</keyword>
<reference evidence="4" key="1">
    <citation type="journal article" date="2013" name="Genome Announc.">
        <title>Draft genome sequence of Pseudozyma brasiliensis sp. nov. strain GHG001, a high producer of endo-1,4-xylanase isolated from an insect pest of sugarcane.</title>
        <authorList>
            <person name="Oliveira J.V.D.C."/>
            <person name="dos Santos R.A.C."/>
            <person name="Borges T.A."/>
            <person name="Riano-Pachon D.M."/>
            <person name="Goldman G.H."/>
        </authorList>
    </citation>
    <scope>NUCLEOTIDE SEQUENCE [LARGE SCALE GENOMIC DNA]</scope>
    <source>
        <strain evidence="4">GHG001</strain>
    </source>
</reference>
<name>V5EXB6_KALBG</name>
<dbReference type="OrthoDB" id="263283at2759"/>
<dbReference type="InterPro" id="IPR047141">
    <property type="entry name" value="Stealth"/>
</dbReference>
<evidence type="ECO:0000256" key="1">
    <source>
        <dbReference type="ARBA" id="ARBA00022679"/>
    </source>
</evidence>
<evidence type="ECO:0008006" key="5">
    <source>
        <dbReference type="Google" id="ProtNLM"/>
    </source>
</evidence>
<gene>
    <name evidence="3" type="ORF">PSEUBRA_SCAF18g04679</name>
</gene>
<sequence length="523" mass="58954">MVLLAVPALAILLYLYHKGSGSLRDPDSASLTIITKTQLRDYSNALSDAQWARQEGQLRQCRLQWFQSGTICPNPPRQWSRQNKLDAVWPWSNGSLDSSQTDQSYLASMDLLRYSMRSARAHMQTGFGTVNLLTPDVPALAARASTSPEKQQFCTHLYKDASGHDRHGQRPCWFDPKDRVYEPPRLFHHRQVAAVDLNTLHAHYMAERYREALLWSFFVARHDRDGDGVYSAEERAALLSELGAPDPQKPVIAPAAFPVRTTTENDTLNANLARLHLPLMTELKPIRTSMDGSALLTPHTPAQVAAAEKLKPGEPQPPICGLSGECVQTLFANVKKPPSVAELFRRMTQAAPNCGQCVLYHLTHKSGLQGLSAFLPPPELTMASIDHLPLVSTWQISDFTIKASPSSRQARRLDVVIDLLSRYSHSFVYEEPRVTPTLLNRTQTVNTLMFLDNDPVSSLFSFKQHGVYTEQTPDERHHWAFSHGFRSEFEPEDPMIWVKIVRAWLSTKFPFLMRFEAKCNGIC</sequence>
<dbReference type="AlphaFoldDB" id="V5EXB6"/>
<dbReference type="GO" id="GO:0046835">
    <property type="term" value="P:carbohydrate phosphorylation"/>
    <property type="evidence" value="ECO:0007669"/>
    <property type="project" value="TreeGrafter"/>
</dbReference>
<feature type="signal peptide" evidence="2">
    <location>
        <begin position="1"/>
        <end position="21"/>
    </location>
</feature>
<keyword evidence="2" id="KW-0732">Signal</keyword>
<evidence type="ECO:0000313" key="4">
    <source>
        <dbReference type="Proteomes" id="UP000019377"/>
    </source>
</evidence>
<dbReference type="GO" id="GO:0005794">
    <property type="term" value="C:Golgi apparatus"/>
    <property type="evidence" value="ECO:0007669"/>
    <property type="project" value="TreeGrafter"/>
</dbReference>
<dbReference type="EMBL" id="KI545860">
    <property type="protein sequence ID" value="EST08098.1"/>
    <property type="molecule type" value="Genomic_DNA"/>
</dbReference>